<dbReference type="STRING" id="715226.ABI_24050"/>
<comment type="similarity">
    <text evidence="1">Belongs to the ornithine cyclodeaminase/mu-crystallin family.</text>
</comment>
<dbReference type="PIRSF" id="PIRSF001439">
    <property type="entry name" value="CryM"/>
    <property type="match status" value="1"/>
</dbReference>
<accession>F4QNT4</accession>
<gene>
    <name evidence="2" type="ORF">ABI_24050</name>
</gene>
<evidence type="ECO:0000313" key="3">
    <source>
        <dbReference type="Proteomes" id="UP000006512"/>
    </source>
</evidence>
<dbReference type="InterPro" id="IPR023401">
    <property type="entry name" value="ODC_N"/>
</dbReference>
<evidence type="ECO:0000313" key="2">
    <source>
        <dbReference type="EMBL" id="EGF90992.1"/>
    </source>
</evidence>
<dbReference type="InterPro" id="IPR036291">
    <property type="entry name" value="NAD(P)-bd_dom_sf"/>
</dbReference>
<dbReference type="NCBIfam" id="NF004793">
    <property type="entry name" value="PRK06141.1"/>
    <property type="match status" value="1"/>
</dbReference>
<proteinExistence type="inferred from homology"/>
<protein>
    <submittedName>
        <fullName evidence="2">Shikimate / quinate 5-dehydrogenase family protein</fullName>
    </submittedName>
</protein>
<dbReference type="HOGENOM" id="CLU_042088_1_2_5"/>
<dbReference type="GO" id="GO:0016491">
    <property type="term" value="F:oxidoreductase activity"/>
    <property type="evidence" value="ECO:0007669"/>
    <property type="project" value="UniProtKB-ARBA"/>
</dbReference>
<dbReference type="GO" id="GO:0005737">
    <property type="term" value="C:cytoplasm"/>
    <property type="evidence" value="ECO:0007669"/>
    <property type="project" value="TreeGrafter"/>
</dbReference>
<keyword evidence="3" id="KW-1185">Reference proteome</keyword>
<sequence length="306" mass="32931">MQILSARDLIERLPYDVLVRDLPALLLRKTDSPQRHVHTVHQAGEPDATLLMMPAWTEGFGGVKIVNVTPGNAARSLPAVTASYLLFDAVTGEHRALLDGGELTARRTAAVAAIAADRLALGHAHRLLLVGSGRIASELAFAYRAVRDIRTVEVYSPTHANAEKLAHRLRDHGFAATATEDLAYAVQRADIVACATLSHTPLVKGEWLAQGQHVALIGGYTLDMREADDAAMARASIWVDSHAALSEAGDLAGPLSHGIIRFEDIRGTLPDLCREARVERREDVITLFKSVGEASQDLAAAAIALR</sequence>
<dbReference type="Pfam" id="PF02423">
    <property type="entry name" value="OCD_Mu_crystall"/>
    <property type="match status" value="1"/>
</dbReference>
<dbReference type="PANTHER" id="PTHR13812:SF19">
    <property type="entry name" value="KETIMINE REDUCTASE MU-CRYSTALLIN"/>
    <property type="match status" value="1"/>
</dbReference>
<dbReference type="PANTHER" id="PTHR13812">
    <property type="entry name" value="KETIMINE REDUCTASE MU-CRYSTALLIN"/>
    <property type="match status" value="1"/>
</dbReference>
<dbReference type="EMBL" id="GL883078">
    <property type="protein sequence ID" value="EGF90992.1"/>
    <property type="molecule type" value="Genomic_DNA"/>
</dbReference>
<dbReference type="GO" id="GO:0019752">
    <property type="term" value="P:carboxylic acid metabolic process"/>
    <property type="evidence" value="ECO:0007669"/>
    <property type="project" value="UniProtKB-ARBA"/>
</dbReference>
<name>F4QNT4_9CAUL</name>
<dbReference type="RefSeq" id="WP_006273176.1">
    <property type="nucleotide sequence ID" value="NZ_GL883078.1"/>
</dbReference>
<dbReference type="Proteomes" id="UP000006512">
    <property type="component" value="Unassembled WGS sequence"/>
</dbReference>
<dbReference type="OrthoDB" id="9785971at2"/>
<dbReference type="AlphaFoldDB" id="F4QNT4"/>
<organism evidence="2 3">
    <name type="scientific">Asticcacaulis biprosthecium C19</name>
    <dbReference type="NCBI Taxonomy" id="715226"/>
    <lineage>
        <taxon>Bacteria</taxon>
        <taxon>Pseudomonadati</taxon>
        <taxon>Pseudomonadota</taxon>
        <taxon>Alphaproteobacteria</taxon>
        <taxon>Caulobacterales</taxon>
        <taxon>Caulobacteraceae</taxon>
        <taxon>Asticcacaulis</taxon>
    </lineage>
</organism>
<dbReference type="Gene3D" id="3.30.1780.10">
    <property type="entry name" value="ornithine cyclodeaminase, domain 1"/>
    <property type="match status" value="1"/>
</dbReference>
<dbReference type="SUPFAM" id="SSF51735">
    <property type="entry name" value="NAD(P)-binding Rossmann-fold domains"/>
    <property type="match status" value="1"/>
</dbReference>
<dbReference type="eggNOG" id="COG2423">
    <property type="taxonomic scope" value="Bacteria"/>
</dbReference>
<reference evidence="3" key="1">
    <citation type="submission" date="2011-03" db="EMBL/GenBank/DDBJ databases">
        <title>Draft genome sequence of Brevundimonas diminuta.</title>
        <authorList>
            <person name="Brown P.J.B."/>
            <person name="Buechlein A."/>
            <person name="Hemmerich C."/>
            <person name="Brun Y.V."/>
        </authorList>
    </citation>
    <scope>NUCLEOTIDE SEQUENCE [LARGE SCALE GENOMIC DNA]</scope>
    <source>
        <strain evidence="3">C19</strain>
    </source>
</reference>
<dbReference type="Gene3D" id="3.40.50.720">
    <property type="entry name" value="NAD(P)-binding Rossmann-like Domain"/>
    <property type="match status" value="1"/>
</dbReference>
<evidence type="ECO:0000256" key="1">
    <source>
        <dbReference type="ARBA" id="ARBA00008903"/>
    </source>
</evidence>
<dbReference type="FunFam" id="3.40.50.720:FF:000311">
    <property type="entry name" value="Ornithine cyclodeaminase"/>
    <property type="match status" value="1"/>
</dbReference>
<dbReference type="InterPro" id="IPR003462">
    <property type="entry name" value="ODC_Mu_crystall"/>
</dbReference>